<proteinExistence type="predicted"/>
<evidence type="ECO:0000313" key="2">
    <source>
        <dbReference type="Proteomes" id="UP001596501"/>
    </source>
</evidence>
<dbReference type="InterPro" id="IPR009799">
    <property type="entry name" value="EthD_dom"/>
</dbReference>
<dbReference type="InterPro" id="IPR011008">
    <property type="entry name" value="Dimeric_a/b-barrel"/>
</dbReference>
<dbReference type="Gene3D" id="3.30.70.100">
    <property type="match status" value="1"/>
</dbReference>
<name>A0ABW2QDL7_9BURK</name>
<dbReference type="NCBIfam" id="TIGR02118">
    <property type="entry name" value="EthD family reductase"/>
    <property type="match status" value="1"/>
</dbReference>
<gene>
    <name evidence="1" type="ORF">ACFQPB_01655</name>
</gene>
<organism evidence="1 2">
    <name type="scientific">Hydrogenophaga atypica</name>
    <dbReference type="NCBI Taxonomy" id="249409"/>
    <lineage>
        <taxon>Bacteria</taxon>
        <taxon>Pseudomonadati</taxon>
        <taxon>Pseudomonadota</taxon>
        <taxon>Betaproteobacteria</taxon>
        <taxon>Burkholderiales</taxon>
        <taxon>Comamonadaceae</taxon>
        <taxon>Hydrogenophaga</taxon>
    </lineage>
</organism>
<dbReference type="Proteomes" id="UP001596501">
    <property type="component" value="Unassembled WGS sequence"/>
</dbReference>
<accession>A0ABW2QDL7</accession>
<dbReference type="SUPFAM" id="SSF54909">
    <property type="entry name" value="Dimeric alpha+beta barrel"/>
    <property type="match status" value="1"/>
</dbReference>
<protein>
    <submittedName>
        <fullName evidence="1">EthD family reductase</fullName>
    </submittedName>
</protein>
<keyword evidence="2" id="KW-1185">Reference proteome</keyword>
<dbReference type="EMBL" id="JBHTCA010000001">
    <property type="protein sequence ID" value="MFC7407560.1"/>
    <property type="molecule type" value="Genomic_DNA"/>
</dbReference>
<comment type="caution">
    <text evidence="1">The sequence shown here is derived from an EMBL/GenBank/DDBJ whole genome shotgun (WGS) entry which is preliminary data.</text>
</comment>
<evidence type="ECO:0000313" key="1">
    <source>
        <dbReference type="EMBL" id="MFC7407560.1"/>
    </source>
</evidence>
<sequence>MIVRTAILEGEVKPEDRARFDAFVETEIVPLTTQFPGIKSVRIMRAQSIEDNGPLLYMTFESVYESVDAMNHAFTFPIRKELKAKFAEIMPLFHGRLFHITQHLITDEKVAAAK</sequence>
<dbReference type="RefSeq" id="WP_382219252.1">
    <property type="nucleotide sequence ID" value="NZ_JBHTCA010000001.1"/>
</dbReference>
<reference evidence="2" key="1">
    <citation type="journal article" date="2019" name="Int. J. Syst. Evol. Microbiol.">
        <title>The Global Catalogue of Microorganisms (GCM) 10K type strain sequencing project: providing services to taxonomists for standard genome sequencing and annotation.</title>
        <authorList>
            <consortium name="The Broad Institute Genomics Platform"/>
            <consortium name="The Broad Institute Genome Sequencing Center for Infectious Disease"/>
            <person name="Wu L."/>
            <person name="Ma J."/>
        </authorList>
    </citation>
    <scope>NUCLEOTIDE SEQUENCE [LARGE SCALE GENOMIC DNA]</scope>
    <source>
        <strain evidence="2">CGMCC 1.12371</strain>
    </source>
</reference>